<keyword evidence="2" id="KW-1185">Reference proteome</keyword>
<proteinExistence type="predicted"/>
<feature type="non-terminal residue" evidence="1">
    <location>
        <position position="1"/>
    </location>
</feature>
<dbReference type="EMBL" id="JANIBK010000285">
    <property type="protein sequence ID" value="MCQ8130972.1"/>
    <property type="molecule type" value="Genomic_DNA"/>
</dbReference>
<gene>
    <name evidence="1" type="ORF">NP596_21135</name>
</gene>
<protein>
    <submittedName>
        <fullName evidence="1">Uncharacterized protein</fullName>
    </submittedName>
</protein>
<evidence type="ECO:0000313" key="1">
    <source>
        <dbReference type="EMBL" id="MCQ8130972.1"/>
    </source>
</evidence>
<reference evidence="1 2" key="1">
    <citation type="submission" date="2022-07" db="EMBL/GenBank/DDBJ databases">
        <title>Methylomonas rivi sp. nov., Methylomonas rosea sp. nov., Methylomonas aureus sp. nov. and Methylomonas subterranea sp. nov., four novel methanotrophs isolated from a freshwater creek and the deep terrestrial subsurface.</title>
        <authorList>
            <person name="Abin C."/>
            <person name="Sankaranarayanan K."/>
            <person name="Garner C."/>
            <person name="Sindelar R."/>
            <person name="Kotary K."/>
            <person name="Garner R."/>
            <person name="Barclay S."/>
            <person name="Lawson P."/>
            <person name="Krumholz L."/>
        </authorList>
    </citation>
    <scope>NUCLEOTIDE SEQUENCE [LARGE SCALE GENOMIC DNA]</scope>
    <source>
        <strain evidence="1 2">WSC-6</strain>
    </source>
</reference>
<organism evidence="1 2">
    <name type="scientific">Methylomonas rivi</name>
    <dbReference type="NCBI Taxonomy" id="2952226"/>
    <lineage>
        <taxon>Bacteria</taxon>
        <taxon>Pseudomonadati</taxon>
        <taxon>Pseudomonadota</taxon>
        <taxon>Gammaproteobacteria</taxon>
        <taxon>Methylococcales</taxon>
        <taxon>Methylococcaceae</taxon>
        <taxon>Methylomonas</taxon>
    </lineage>
</organism>
<dbReference type="RefSeq" id="WP_256617357.1">
    <property type="nucleotide sequence ID" value="NZ_JANIBK010000285.1"/>
</dbReference>
<comment type="caution">
    <text evidence="1">The sequence shown here is derived from an EMBL/GenBank/DDBJ whole genome shotgun (WGS) entry which is preliminary data.</text>
</comment>
<sequence>AVSRATGGRPAPAQLLRDLLQALDRDNPDEAEPSLQALEKILPLQMLEPIRELLENFDFRAAEARTKALIKHLNLSLEDV</sequence>
<name>A0ABT1UAT6_9GAMM</name>
<accession>A0ABT1UAT6</accession>
<evidence type="ECO:0000313" key="2">
    <source>
        <dbReference type="Proteomes" id="UP001524586"/>
    </source>
</evidence>
<dbReference type="Proteomes" id="UP001524586">
    <property type="component" value="Unassembled WGS sequence"/>
</dbReference>